<evidence type="ECO:0000259" key="5">
    <source>
        <dbReference type="PROSITE" id="PS50240"/>
    </source>
</evidence>
<evidence type="ECO:0000256" key="1">
    <source>
        <dbReference type="ARBA" id="ARBA00023157"/>
    </source>
</evidence>
<dbReference type="PROSITE" id="PS50240">
    <property type="entry name" value="TRYPSIN_DOM"/>
    <property type="match status" value="1"/>
</dbReference>
<dbReference type="AlphaFoldDB" id="A0A9Q1DR76"/>
<keyword evidence="1" id="KW-1015">Disulfide bond</keyword>
<keyword evidence="4" id="KW-0732">Signal</keyword>
<name>A0A9Q1DR76_CONCO</name>
<protein>
    <recommendedName>
        <fullName evidence="5">Peptidase S1 domain-containing protein</fullName>
    </recommendedName>
</protein>
<feature type="chain" id="PRO_5040209342" description="Peptidase S1 domain-containing protein" evidence="4">
    <location>
        <begin position="21"/>
        <end position="322"/>
    </location>
</feature>
<sequence length="322" mass="35447">MTAPLLTPLVVGLLIAFAEAAQQDSSIVNGREAKPHSRPYMVSVQQNNVHICGGFLVSNSFIMTAAHCWKGERLTVLLGAHDINKKHEGKRAEVEMYYKHPAFIKPDNDIMLLQLKTAVKKTEKVQWIPLPKKDEDVKPGTICSVAGWGDLKTNGSGSPRLQEVEVTVVDRSMCREMWGKIPITRKMMCAGGSDSNRGFCQGDSGGPLVYHGQAVGIVSFNNYCDYPDLKTAVKKTKEVQWIPLPEEAEDVQPGTVWQDGGDQETNGSGSPRLQTLKTAVKKTKEVQWIPLPEKAEDVQPGTVWQDGGTKKRMGLEAHASRL</sequence>
<evidence type="ECO:0000313" key="7">
    <source>
        <dbReference type="Proteomes" id="UP001152803"/>
    </source>
</evidence>
<dbReference type="Gene3D" id="2.40.10.10">
    <property type="entry name" value="Trypsin-like serine proteases"/>
    <property type="match status" value="1"/>
</dbReference>
<feature type="domain" description="Peptidase S1" evidence="5">
    <location>
        <begin position="27"/>
        <end position="242"/>
    </location>
</feature>
<dbReference type="OrthoDB" id="8440449at2759"/>
<evidence type="ECO:0000256" key="4">
    <source>
        <dbReference type="SAM" id="SignalP"/>
    </source>
</evidence>
<comment type="caution">
    <text evidence="6">The sequence shown here is derived from an EMBL/GenBank/DDBJ whole genome shotgun (WGS) entry which is preliminary data.</text>
</comment>
<dbReference type="GO" id="GO:0004252">
    <property type="term" value="F:serine-type endopeptidase activity"/>
    <property type="evidence" value="ECO:0007669"/>
    <property type="project" value="InterPro"/>
</dbReference>
<proteinExistence type="inferred from homology"/>
<dbReference type="InterPro" id="IPR009003">
    <property type="entry name" value="Peptidase_S1_PA"/>
</dbReference>
<dbReference type="SMART" id="SM00020">
    <property type="entry name" value="Tryp_SPc"/>
    <property type="match status" value="1"/>
</dbReference>
<dbReference type="FunFam" id="2.40.10.10:FF:000002">
    <property type="entry name" value="Transmembrane protease serine"/>
    <property type="match status" value="1"/>
</dbReference>
<feature type="region of interest" description="Disordered" evidence="3">
    <location>
        <begin position="299"/>
        <end position="322"/>
    </location>
</feature>
<gene>
    <name evidence="6" type="ORF">COCON_G00059130</name>
</gene>
<feature type="compositionally biased region" description="Basic and acidic residues" evidence="3">
    <location>
        <begin position="313"/>
        <end position="322"/>
    </location>
</feature>
<evidence type="ECO:0000256" key="3">
    <source>
        <dbReference type="SAM" id="MobiDB-lite"/>
    </source>
</evidence>
<dbReference type="InterPro" id="IPR043504">
    <property type="entry name" value="Peptidase_S1_PA_chymotrypsin"/>
</dbReference>
<dbReference type="SUPFAM" id="SSF50494">
    <property type="entry name" value="Trypsin-like serine proteases"/>
    <property type="match status" value="1"/>
</dbReference>
<dbReference type="PANTHER" id="PTHR24271:SF87">
    <property type="entry name" value="ARGININE ESTERASE-LIKE-RELATED"/>
    <property type="match status" value="1"/>
</dbReference>
<dbReference type="CDD" id="cd00190">
    <property type="entry name" value="Tryp_SPc"/>
    <property type="match status" value="1"/>
</dbReference>
<dbReference type="PROSITE" id="PS00134">
    <property type="entry name" value="TRYPSIN_HIS"/>
    <property type="match status" value="1"/>
</dbReference>
<organism evidence="6 7">
    <name type="scientific">Conger conger</name>
    <name type="common">Conger eel</name>
    <name type="synonym">Muraena conger</name>
    <dbReference type="NCBI Taxonomy" id="82655"/>
    <lineage>
        <taxon>Eukaryota</taxon>
        <taxon>Metazoa</taxon>
        <taxon>Chordata</taxon>
        <taxon>Craniata</taxon>
        <taxon>Vertebrata</taxon>
        <taxon>Euteleostomi</taxon>
        <taxon>Actinopterygii</taxon>
        <taxon>Neopterygii</taxon>
        <taxon>Teleostei</taxon>
        <taxon>Anguilliformes</taxon>
        <taxon>Congridae</taxon>
        <taxon>Conger</taxon>
    </lineage>
</organism>
<dbReference type="PRINTS" id="PR00722">
    <property type="entry name" value="CHYMOTRYPSIN"/>
</dbReference>
<dbReference type="Proteomes" id="UP001152803">
    <property type="component" value="Unassembled WGS sequence"/>
</dbReference>
<evidence type="ECO:0000256" key="2">
    <source>
        <dbReference type="ARBA" id="ARBA00024195"/>
    </source>
</evidence>
<feature type="region of interest" description="Disordered" evidence="3">
    <location>
        <begin position="251"/>
        <end position="271"/>
    </location>
</feature>
<dbReference type="EMBL" id="JAFJMO010000004">
    <property type="protein sequence ID" value="KAJ8278847.1"/>
    <property type="molecule type" value="Genomic_DNA"/>
</dbReference>
<feature type="signal peptide" evidence="4">
    <location>
        <begin position="1"/>
        <end position="20"/>
    </location>
</feature>
<reference evidence="6" key="1">
    <citation type="journal article" date="2023" name="Science">
        <title>Genome structures resolve the early diversification of teleost fishes.</title>
        <authorList>
            <person name="Parey E."/>
            <person name="Louis A."/>
            <person name="Montfort J."/>
            <person name="Bouchez O."/>
            <person name="Roques C."/>
            <person name="Iampietro C."/>
            <person name="Lluch J."/>
            <person name="Castinel A."/>
            <person name="Donnadieu C."/>
            <person name="Desvignes T."/>
            <person name="Floi Bucao C."/>
            <person name="Jouanno E."/>
            <person name="Wen M."/>
            <person name="Mejri S."/>
            <person name="Dirks R."/>
            <person name="Jansen H."/>
            <person name="Henkel C."/>
            <person name="Chen W.J."/>
            <person name="Zahm M."/>
            <person name="Cabau C."/>
            <person name="Klopp C."/>
            <person name="Thompson A.W."/>
            <person name="Robinson-Rechavi M."/>
            <person name="Braasch I."/>
            <person name="Lecointre G."/>
            <person name="Bobe J."/>
            <person name="Postlethwait J.H."/>
            <person name="Berthelot C."/>
            <person name="Roest Crollius H."/>
            <person name="Guiguen Y."/>
        </authorList>
    </citation>
    <scope>NUCLEOTIDE SEQUENCE</scope>
    <source>
        <strain evidence="6">Concon-B</strain>
    </source>
</reference>
<accession>A0A9Q1DR76</accession>
<dbReference type="InterPro" id="IPR018114">
    <property type="entry name" value="TRYPSIN_HIS"/>
</dbReference>
<comment type="similarity">
    <text evidence="2">Belongs to the peptidase S1 family. CLIP subfamily.</text>
</comment>
<dbReference type="GO" id="GO:0006508">
    <property type="term" value="P:proteolysis"/>
    <property type="evidence" value="ECO:0007669"/>
    <property type="project" value="InterPro"/>
</dbReference>
<dbReference type="Pfam" id="PF00089">
    <property type="entry name" value="Trypsin"/>
    <property type="match status" value="1"/>
</dbReference>
<keyword evidence="7" id="KW-1185">Reference proteome</keyword>
<evidence type="ECO:0000313" key="6">
    <source>
        <dbReference type="EMBL" id="KAJ8278847.1"/>
    </source>
</evidence>
<dbReference type="InterPro" id="IPR001314">
    <property type="entry name" value="Peptidase_S1A"/>
</dbReference>
<dbReference type="PANTHER" id="PTHR24271">
    <property type="entry name" value="KALLIKREIN-RELATED"/>
    <property type="match status" value="1"/>
</dbReference>
<dbReference type="InterPro" id="IPR001254">
    <property type="entry name" value="Trypsin_dom"/>
</dbReference>
<dbReference type="FunFam" id="2.40.10.10:FF:000068">
    <property type="entry name" value="transmembrane protease serine 2"/>
    <property type="match status" value="1"/>
</dbReference>